<dbReference type="RefSeq" id="WP_012302789.1">
    <property type="nucleotide sequence ID" value="NC_010424.1"/>
</dbReference>
<name>B1I6W3_DESAP</name>
<accession>B1I6W3</accession>
<dbReference type="OrthoDB" id="5568064at2"/>
<protein>
    <submittedName>
        <fullName evidence="2">PilT protein domain protein</fullName>
    </submittedName>
</protein>
<dbReference type="HOGENOM" id="CLU_119496_1_1_9"/>
<dbReference type="Pfam" id="PF01850">
    <property type="entry name" value="PIN"/>
    <property type="match status" value="1"/>
</dbReference>
<dbReference type="InterPro" id="IPR029060">
    <property type="entry name" value="PIN-like_dom_sf"/>
</dbReference>
<gene>
    <name evidence="2" type="ordered locus">Daud_1709</name>
</gene>
<organism evidence="2 3">
    <name type="scientific">Desulforudis audaxviator (strain MP104C)</name>
    <dbReference type="NCBI Taxonomy" id="477974"/>
    <lineage>
        <taxon>Bacteria</taxon>
        <taxon>Bacillati</taxon>
        <taxon>Bacillota</taxon>
        <taxon>Clostridia</taxon>
        <taxon>Thermoanaerobacterales</taxon>
        <taxon>Candidatus Desulforudaceae</taxon>
        <taxon>Candidatus Desulforudis</taxon>
    </lineage>
</organism>
<reference evidence="2 3" key="2">
    <citation type="journal article" date="2008" name="Science">
        <title>Environmental genomics reveals a single-species ecosystem deep within Earth.</title>
        <authorList>
            <person name="Chivian D."/>
            <person name="Brodie E.L."/>
            <person name="Alm E.J."/>
            <person name="Culley D.E."/>
            <person name="Dehal P.S."/>
            <person name="Desantis T.Z."/>
            <person name="Gihring T.M."/>
            <person name="Lapidus A."/>
            <person name="Lin L.H."/>
            <person name="Lowry S.R."/>
            <person name="Moser D.P."/>
            <person name="Richardson P.M."/>
            <person name="Southam G."/>
            <person name="Wanger G."/>
            <person name="Pratt L.M."/>
            <person name="Andersen G.L."/>
            <person name="Hazen T.C."/>
            <person name="Brockman F.J."/>
            <person name="Arkin A.P."/>
            <person name="Onstott T.C."/>
        </authorList>
    </citation>
    <scope>NUCLEOTIDE SEQUENCE [LARGE SCALE GENOMIC DNA]</scope>
    <source>
        <strain evidence="2 3">MP104C</strain>
    </source>
</reference>
<dbReference type="AlphaFoldDB" id="B1I6W3"/>
<dbReference type="EMBL" id="CP000860">
    <property type="protein sequence ID" value="ACA60208.1"/>
    <property type="molecule type" value="Genomic_DNA"/>
</dbReference>
<feature type="domain" description="PIN" evidence="1">
    <location>
        <begin position="5"/>
        <end position="135"/>
    </location>
</feature>
<dbReference type="InterPro" id="IPR002716">
    <property type="entry name" value="PIN_dom"/>
</dbReference>
<proteinExistence type="predicted"/>
<reference evidence="3" key="1">
    <citation type="submission" date="2007-10" db="EMBL/GenBank/DDBJ databases">
        <title>Complete sequence of chromosome of Desulforudis audaxviator MP104C.</title>
        <authorList>
            <person name="Copeland A."/>
            <person name="Lucas S."/>
            <person name="Lapidus A."/>
            <person name="Barry K."/>
            <person name="Glavina del Rio T."/>
            <person name="Dalin E."/>
            <person name="Tice H."/>
            <person name="Bruce D."/>
            <person name="Pitluck S."/>
            <person name="Lowry S.R."/>
            <person name="Larimer F."/>
            <person name="Land M.L."/>
            <person name="Hauser L."/>
            <person name="Kyrpides N."/>
            <person name="Ivanova N.N."/>
            <person name="Richardson P."/>
        </authorList>
    </citation>
    <scope>NUCLEOTIDE SEQUENCE [LARGE SCALE GENOMIC DNA]</scope>
    <source>
        <strain evidence="3">MP104C</strain>
    </source>
</reference>
<dbReference type="STRING" id="477974.Daud_1709"/>
<dbReference type="KEGG" id="dau:Daud_1709"/>
<dbReference type="CDD" id="cd09874">
    <property type="entry name" value="PIN_MT3492-like"/>
    <property type="match status" value="1"/>
</dbReference>
<evidence type="ECO:0000313" key="2">
    <source>
        <dbReference type="EMBL" id="ACA60208.1"/>
    </source>
</evidence>
<dbReference type="Proteomes" id="UP000008544">
    <property type="component" value="Chromosome"/>
</dbReference>
<sequence>MTQGYFLDTSVLFKRYIIETGSEAVNRLFDSEKEPLLFISTVTLPEVISNLRRLVDVDEVLTEEEFMALKATFLGDIGDGLLELVELTPDILLHSLEILSRQYVTPLDAIQLASALSLPEKPVFVCADQKLSRLAGEYGLPVLEPAH</sequence>
<evidence type="ECO:0000259" key="1">
    <source>
        <dbReference type="Pfam" id="PF01850"/>
    </source>
</evidence>
<keyword evidence="3" id="KW-1185">Reference proteome</keyword>
<dbReference type="Gene3D" id="3.40.50.1010">
    <property type="entry name" value="5'-nuclease"/>
    <property type="match status" value="1"/>
</dbReference>
<dbReference type="eggNOG" id="COG4113">
    <property type="taxonomic scope" value="Bacteria"/>
</dbReference>
<dbReference type="SUPFAM" id="SSF88723">
    <property type="entry name" value="PIN domain-like"/>
    <property type="match status" value="1"/>
</dbReference>
<evidence type="ECO:0000313" key="3">
    <source>
        <dbReference type="Proteomes" id="UP000008544"/>
    </source>
</evidence>